<reference evidence="2" key="2">
    <citation type="journal article" date="2015" name="Fish Shellfish Immunol.">
        <title>Early steps in the European eel (Anguilla anguilla)-Vibrio vulnificus interaction in the gills: Role of the RtxA13 toxin.</title>
        <authorList>
            <person name="Callol A."/>
            <person name="Pajuelo D."/>
            <person name="Ebbesson L."/>
            <person name="Teles M."/>
            <person name="MacKenzie S."/>
            <person name="Amaro C."/>
        </authorList>
    </citation>
    <scope>NUCLEOTIDE SEQUENCE</scope>
</reference>
<dbReference type="AlphaFoldDB" id="A0A0E9XIS7"/>
<feature type="region of interest" description="Disordered" evidence="1">
    <location>
        <begin position="1"/>
        <end position="30"/>
    </location>
</feature>
<sequence length="30" mass="3431">MPEITNRKTPSPSPWRTPMQTSSHYCGSPR</sequence>
<name>A0A0E9XIS7_ANGAN</name>
<evidence type="ECO:0000313" key="2">
    <source>
        <dbReference type="EMBL" id="JAI02580.1"/>
    </source>
</evidence>
<accession>A0A0E9XIS7</accession>
<feature type="compositionally biased region" description="Polar residues" evidence="1">
    <location>
        <begin position="18"/>
        <end position="30"/>
    </location>
</feature>
<proteinExistence type="predicted"/>
<dbReference type="EMBL" id="GBXM01005998">
    <property type="protein sequence ID" value="JAI02580.1"/>
    <property type="molecule type" value="Transcribed_RNA"/>
</dbReference>
<evidence type="ECO:0000256" key="1">
    <source>
        <dbReference type="SAM" id="MobiDB-lite"/>
    </source>
</evidence>
<protein>
    <submittedName>
        <fullName evidence="2">Uncharacterized protein</fullName>
    </submittedName>
</protein>
<reference evidence="2" key="1">
    <citation type="submission" date="2014-11" db="EMBL/GenBank/DDBJ databases">
        <authorList>
            <person name="Amaro Gonzalez C."/>
        </authorList>
    </citation>
    <scope>NUCLEOTIDE SEQUENCE</scope>
</reference>
<organism evidence="2">
    <name type="scientific">Anguilla anguilla</name>
    <name type="common">European freshwater eel</name>
    <name type="synonym">Muraena anguilla</name>
    <dbReference type="NCBI Taxonomy" id="7936"/>
    <lineage>
        <taxon>Eukaryota</taxon>
        <taxon>Metazoa</taxon>
        <taxon>Chordata</taxon>
        <taxon>Craniata</taxon>
        <taxon>Vertebrata</taxon>
        <taxon>Euteleostomi</taxon>
        <taxon>Actinopterygii</taxon>
        <taxon>Neopterygii</taxon>
        <taxon>Teleostei</taxon>
        <taxon>Anguilliformes</taxon>
        <taxon>Anguillidae</taxon>
        <taxon>Anguilla</taxon>
    </lineage>
</organism>